<dbReference type="Proteomes" id="UP000176050">
    <property type="component" value="Chromosome"/>
</dbReference>
<name>A0A1D8P7F0_9FLAO</name>
<evidence type="ECO:0000256" key="1">
    <source>
        <dbReference type="SAM" id="Phobius"/>
    </source>
</evidence>
<feature type="transmembrane region" description="Helical" evidence="1">
    <location>
        <begin position="12"/>
        <end position="29"/>
    </location>
</feature>
<keyword evidence="1" id="KW-0472">Membrane</keyword>
<feature type="transmembrane region" description="Helical" evidence="1">
    <location>
        <begin position="241"/>
        <end position="264"/>
    </location>
</feature>
<keyword evidence="1" id="KW-0812">Transmembrane</keyword>
<dbReference type="OrthoDB" id="1121314at2"/>
<gene>
    <name evidence="2" type="ORF">LPB138_07385</name>
</gene>
<feature type="transmembrane region" description="Helical" evidence="1">
    <location>
        <begin position="49"/>
        <end position="71"/>
    </location>
</feature>
<accession>A0A1D8P7F0</accession>
<organism evidence="2 3">
    <name type="scientific">Urechidicola croceus</name>
    <dbReference type="NCBI Taxonomy" id="1850246"/>
    <lineage>
        <taxon>Bacteria</taxon>
        <taxon>Pseudomonadati</taxon>
        <taxon>Bacteroidota</taxon>
        <taxon>Flavobacteriia</taxon>
        <taxon>Flavobacteriales</taxon>
        <taxon>Flavobacteriaceae</taxon>
        <taxon>Urechidicola</taxon>
    </lineage>
</organism>
<dbReference type="STRING" id="1850246.LPB138_07385"/>
<evidence type="ECO:0000313" key="3">
    <source>
        <dbReference type="Proteomes" id="UP000176050"/>
    </source>
</evidence>
<feature type="transmembrane region" description="Helical" evidence="1">
    <location>
        <begin position="271"/>
        <end position="289"/>
    </location>
</feature>
<keyword evidence="1" id="KW-1133">Transmembrane helix</keyword>
<keyword evidence="3" id="KW-1185">Reference proteome</keyword>
<dbReference type="EMBL" id="CP017478">
    <property type="protein sequence ID" value="AOW20507.1"/>
    <property type="molecule type" value="Genomic_DNA"/>
</dbReference>
<reference evidence="2 3" key="1">
    <citation type="submission" date="2016-10" db="EMBL/GenBank/DDBJ databases">
        <title>Lutibacter sp. LPB0138, isolated from marine gastropod.</title>
        <authorList>
            <person name="Kim E."/>
            <person name="Yi H."/>
        </authorList>
    </citation>
    <scope>NUCLEOTIDE SEQUENCE [LARGE SCALE GENOMIC DNA]</scope>
    <source>
        <strain evidence="2 3">LPB0138</strain>
    </source>
</reference>
<feature type="transmembrane region" description="Helical" evidence="1">
    <location>
        <begin position="128"/>
        <end position="153"/>
    </location>
</feature>
<feature type="transmembrane region" description="Helical" evidence="1">
    <location>
        <begin position="165"/>
        <end position="182"/>
    </location>
</feature>
<sequence length="318" mass="36980">MYNINPKYKEFLFLLVKLSIVVGSIYFIYNKIVNNSELSFTEFINQINVILFRNPSSIFILILYTILNWFFEILKWKTLVSTLKKITFYEAAKQSLASLTTSLFTPNRIGEYGAKAIYFLKQKRKIMLLNLIGNLNQLAVTIIFGIIGLIYFLTTYNINFSIHNLRRIGFLVAFIVLIPLSNRGKSLKLFGFFEFEKIKNFIKKINSKTHLKIFTFSVIRYIIFSHQFLFLLRLFGVETDYSILMLLIFSTYFIASSIPSIALFDWAIKGSVAIFIFSFIGIQETTIVTVTLLMWILNFAIPAVFGSFFVLNFKFTEE</sequence>
<dbReference type="KEGG" id="lul:LPB138_07385"/>
<evidence type="ECO:0000313" key="2">
    <source>
        <dbReference type="EMBL" id="AOW20507.1"/>
    </source>
</evidence>
<feature type="transmembrane region" description="Helical" evidence="1">
    <location>
        <begin position="295"/>
        <end position="313"/>
    </location>
</feature>
<dbReference type="AlphaFoldDB" id="A0A1D8P7F0"/>
<proteinExistence type="predicted"/>
<protein>
    <recommendedName>
        <fullName evidence="4">Lysylphosphatidylglycerol synthetase</fullName>
    </recommendedName>
</protein>
<evidence type="ECO:0008006" key="4">
    <source>
        <dbReference type="Google" id="ProtNLM"/>
    </source>
</evidence>
<feature type="transmembrane region" description="Helical" evidence="1">
    <location>
        <begin position="213"/>
        <end position="235"/>
    </location>
</feature>